<dbReference type="AlphaFoldDB" id="A0A6L6QF52"/>
<proteinExistence type="predicted"/>
<evidence type="ECO:0000313" key="2">
    <source>
        <dbReference type="EMBL" id="MTW10740.1"/>
    </source>
</evidence>
<comment type="caution">
    <text evidence="2">The sequence shown here is derived from an EMBL/GenBank/DDBJ whole genome shotgun (WGS) entry which is preliminary data.</text>
</comment>
<dbReference type="OrthoDB" id="6712829at2"/>
<gene>
    <name evidence="2" type="ORF">GM658_09000</name>
</gene>
<evidence type="ECO:0000313" key="3">
    <source>
        <dbReference type="Proteomes" id="UP000472320"/>
    </source>
</evidence>
<dbReference type="RefSeq" id="WP_155453668.1">
    <property type="nucleotide sequence ID" value="NZ_WNKX01000005.1"/>
</dbReference>
<sequence>MQKLPESSVASWTSRGTRSHPSLIDWFCSGCHRLVSISVPQWTSLGEPNFHGAGSCPGCRSKIQFFVLNQGTGHDSLAGGSLFMFPAGRVRTPISEVLENSELSDPLKGAYKSTVNVINSAEWNASAVLCRRLLEGITKTILPVELQKLSLHKQLSELPKHRDLAGPILELADAVRKGGNLGAHFDLEKEPDQHVATLMLELCEDLLQYLFVLPVRIQELHENIKKLGGNVAPEGDEGG</sequence>
<feature type="domain" description="DUF4145" evidence="1">
    <location>
        <begin position="115"/>
        <end position="204"/>
    </location>
</feature>
<name>A0A6L6QF52_9BURK</name>
<reference evidence="2 3" key="1">
    <citation type="submission" date="2019-11" db="EMBL/GenBank/DDBJ databases">
        <title>Type strains purchased from KCTC, JCM and DSMZ.</title>
        <authorList>
            <person name="Lu H."/>
        </authorList>
    </citation>
    <scope>NUCLEOTIDE SEQUENCE [LARGE SCALE GENOMIC DNA]</scope>
    <source>
        <strain evidence="2 3">JCM 31587</strain>
    </source>
</reference>
<dbReference type="EMBL" id="WNKX01000005">
    <property type="protein sequence ID" value="MTW10740.1"/>
    <property type="molecule type" value="Genomic_DNA"/>
</dbReference>
<keyword evidence="3" id="KW-1185">Reference proteome</keyword>
<evidence type="ECO:0000259" key="1">
    <source>
        <dbReference type="Pfam" id="PF13643"/>
    </source>
</evidence>
<dbReference type="Pfam" id="PF13643">
    <property type="entry name" value="DUF4145"/>
    <property type="match status" value="1"/>
</dbReference>
<protein>
    <submittedName>
        <fullName evidence="2">DUF4145 domain-containing protein</fullName>
    </submittedName>
</protein>
<accession>A0A6L6QF52</accession>
<dbReference type="InterPro" id="IPR025285">
    <property type="entry name" value="DUF4145"/>
</dbReference>
<dbReference type="Proteomes" id="UP000472320">
    <property type="component" value="Unassembled WGS sequence"/>
</dbReference>
<organism evidence="2 3">
    <name type="scientific">Massilia eburnea</name>
    <dbReference type="NCBI Taxonomy" id="1776165"/>
    <lineage>
        <taxon>Bacteria</taxon>
        <taxon>Pseudomonadati</taxon>
        <taxon>Pseudomonadota</taxon>
        <taxon>Betaproteobacteria</taxon>
        <taxon>Burkholderiales</taxon>
        <taxon>Oxalobacteraceae</taxon>
        <taxon>Telluria group</taxon>
        <taxon>Massilia</taxon>
    </lineage>
</organism>